<organism evidence="3 4">
    <name type="scientific">Penicillium citrinum</name>
    <dbReference type="NCBI Taxonomy" id="5077"/>
    <lineage>
        <taxon>Eukaryota</taxon>
        <taxon>Fungi</taxon>
        <taxon>Dikarya</taxon>
        <taxon>Ascomycota</taxon>
        <taxon>Pezizomycotina</taxon>
        <taxon>Eurotiomycetes</taxon>
        <taxon>Eurotiomycetidae</taxon>
        <taxon>Eurotiales</taxon>
        <taxon>Aspergillaceae</taxon>
        <taxon>Penicillium</taxon>
    </lineage>
</organism>
<evidence type="ECO:0000313" key="3">
    <source>
        <dbReference type="EMBL" id="KAJ5242214.1"/>
    </source>
</evidence>
<comment type="caution">
    <text evidence="3">The sequence shown here is derived from an EMBL/GenBank/DDBJ whole genome shotgun (WGS) entry which is preliminary data.</text>
</comment>
<dbReference type="PANTHER" id="PTHR10622">
    <property type="entry name" value="HET DOMAIN-CONTAINING PROTEIN"/>
    <property type="match status" value="1"/>
</dbReference>
<dbReference type="EMBL" id="JAPQKT010000001">
    <property type="protein sequence ID" value="KAJ5242214.1"/>
    <property type="molecule type" value="Genomic_DNA"/>
</dbReference>
<dbReference type="InterPro" id="IPR010730">
    <property type="entry name" value="HET"/>
</dbReference>
<dbReference type="Gene3D" id="1.25.40.20">
    <property type="entry name" value="Ankyrin repeat-containing domain"/>
    <property type="match status" value="1"/>
</dbReference>
<evidence type="ECO:0000259" key="2">
    <source>
        <dbReference type="Pfam" id="PF26640"/>
    </source>
</evidence>
<feature type="domain" description="DUF8212" evidence="2">
    <location>
        <begin position="221"/>
        <end position="249"/>
    </location>
</feature>
<dbReference type="Pfam" id="PF13637">
    <property type="entry name" value="Ank_4"/>
    <property type="match status" value="1"/>
</dbReference>
<protein>
    <submittedName>
        <fullName evidence="3">HET-domain-containing protein</fullName>
    </submittedName>
</protein>
<dbReference type="Pfam" id="PF26640">
    <property type="entry name" value="DUF8212"/>
    <property type="match status" value="1"/>
</dbReference>
<accession>A0A9W9TVH2</accession>
<dbReference type="InterPro" id="IPR058525">
    <property type="entry name" value="DUF8212"/>
</dbReference>
<dbReference type="InterPro" id="IPR002110">
    <property type="entry name" value="Ankyrin_rpt"/>
</dbReference>
<evidence type="ECO:0000313" key="4">
    <source>
        <dbReference type="Proteomes" id="UP001147733"/>
    </source>
</evidence>
<reference evidence="3" key="1">
    <citation type="submission" date="2022-11" db="EMBL/GenBank/DDBJ databases">
        <authorList>
            <person name="Petersen C."/>
        </authorList>
    </citation>
    <scope>NUCLEOTIDE SEQUENCE</scope>
    <source>
        <strain evidence="3">IBT 23319</strain>
    </source>
</reference>
<dbReference type="SUPFAM" id="SSF48403">
    <property type="entry name" value="Ankyrin repeat"/>
    <property type="match status" value="1"/>
</dbReference>
<keyword evidence="4" id="KW-1185">Reference proteome</keyword>
<feature type="domain" description="Heterokaryon incompatibility" evidence="1">
    <location>
        <begin position="27"/>
        <end position="111"/>
    </location>
</feature>
<proteinExistence type="predicted"/>
<dbReference type="InterPro" id="IPR036770">
    <property type="entry name" value="Ankyrin_rpt-contain_sf"/>
</dbReference>
<gene>
    <name evidence="3" type="ORF">N7469_000541</name>
</gene>
<dbReference type="RefSeq" id="XP_056505218.1">
    <property type="nucleotide sequence ID" value="XM_056639461.1"/>
</dbReference>
<dbReference type="Pfam" id="PF06985">
    <property type="entry name" value="HET"/>
    <property type="match status" value="1"/>
</dbReference>
<reference evidence="3" key="2">
    <citation type="journal article" date="2023" name="IMA Fungus">
        <title>Comparative genomic study of the Penicillium genus elucidates a diverse pangenome and 15 lateral gene transfer events.</title>
        <authorList>
            <person name="Petersen C."/>
            <person name="Sorensen T."/>
            <person name="Nielsen M.R."/>
            <person name="Sondergaard T.E."/>
            <person name="Sorensen J.L."/>
            <person name="Fitzpatrick D.A."/>
            <person name="Frisvad J.C."/>
            <person name="Nielsen K.L."/>
        </authorList>
    </citation>
    <scope>NUCLEOTIDE SEQUENCE</scope>
    <source>
        <strain evidence="3">IBT 23319</strain>
    </source>
</reference>
<evidence type="ECO:0000259" key="1">
    <source>
        <dbReference type="Pfam" id="PF06985"/>
    </source>
</evidence>
<dbReference type="AlphaFoldDB" id="A0A9W9TVH2"/>
<dbReference type="GeneID" id="81378628"/>
<dbReference type="PANTHER" id="PTHR10622:SF10">
    <property type="entry name" value="HET DOMAIN-CONTAINING PROTEIN"/>
    <property type="match status" value="1"/>
</dbReference>
<sequence length="624" mass="70737">MRLLSSKIPKSGELTIKEVGDPGNEQYAILSHRWGEKEITLKDVESGSYNKNSEAYLKIKGCCKEAERNGIDWVWIDTCCIDKTSSAELSEAINSMYFWYAKANVCYAYLNDVFYKEEFSNSVWFTRGWTLQELIAPSNMKFFNRGWQYLGTKLDFINQLSACTGIPTGILSGKDDLESLSVAQRMSWAAKRVTTRIEDQAYCLMGIFSINMPLLYGERENAFIRLQEEILRLSDDPTLFAWRSTNGKGLLAPSPAAFLDSRDIVRSSQRNDHHDPPSISSRGICLRVPIMGVGPGVGLVILDCQRKGSGNKMIALYMQDIFLKRDPWLTMQQFTRVWPADFKEIDLKNFRNDRYSMKKIWARSGRATGTQRPNAGDTARFLPELYSDEQLQRIMKLGPKVAFQYVMSAGSEEKSLGLAWCVLVRQDVEKLVKMNKSLGSYFIRPKSEVNQSITSLFTMLVSQGLTLEQSTWWEIMEIAIKKKDEPMILAILKGHDMTDSKSEFREEALEFAAKLGDESVINAILEYAGWPEQASWLIHQAAMNDKYFTAKLLIKRGAPVNEWNTDYAGTPLIQAVLVGHENLVKLLLQNCATFSTELIDAANRQGRPSIARLLNTYSRSGKRG</sequence>
<dbReference type="OrthoDB" id="674604at2759"/>
<name>A0A9W9TVH2_PENCI</name>
<dbReference type="Proteomes" id="UP001147733">
    <property type="component" value="Unassembled WGS sequence"/>
</dbReference>